<name>A0A7M5XKC6_9CNID</name>
<reference evidence="2" key="1">
    <citation type="submission" date="2021-01" db="UniProtKB">
        <authorList>
            <consortium name="EnsemblMetazoa"/>
        </authorList>
    </citation>
    <scope>IDENTIFICATION</scope>
</reference>
<dbReference type="OrthoDB" id="6627680at2759"/>
<dbReference type="EnsemblMetazoa" id="CLYHEMT024867.1">
    <property type="protein sequence ID" value="CLYHEMP024867.1"/>
    <property type="gene ID" value="CLYHEMG024867"/>
</dbReference>
<dbReference type="AlphaFoldDB" id="A0A7M5XKC6"/>
<evidence type="ECO:0000313" key="3">
    <source>
        <dbReference type="Proteomes" id="UP000594262"/>
    </source>
</evidence>
<sequence length="193" mass="21943">LIFFLGTYEQLRATGFLQLPHRSTLQQYASFTLIGTSFNPDVIEKYCNELKISTLPTHERICFIMFDEMIIKSGLVFSRSIGTIIGFTELGRVSDEIDSLERSLEKDRKKVRPLTTHVLSIMVRAFFNHFNFSIGFYATCSASAEQLFAIIWEAVGVMEMVGFNVYAFVCDGASANRKFFEMHKLEDGTNGFP</sequence>
<dbReference type="Pfam" id="PF21787">
    <property type="entry name" value="TNP-like_RNaseH_N"/>
    <property type="match status" value="1"/>
</dbReference>
<evidence type="ECO:0000259" key="1">
    <source>
        <dbReference type="Pfam" id="PF21787"/>
    </source>
</evidence>
<dbReference type="Proteomes" id="UP000594262">
    <property type="component" value="Unplaced"/>
</dbReference>
<keyword evidence="3" id="KW-1185">Reference proteome</keyword>
<protein>
    <recommendedName>
        <fullName evidence="1">Transposable element P transposase-like RNase H domain-containing protein</fullName>
    </recommendedName>
</protein>
<proteinExistence type="predicted"/>
<organism evidence="2 3">
    <name type="scientific">Clytia hemisphaerica</name>
    <dbReference type="NCBI Taxonomy" id="252671"/>
    <lineage>
        <taxon>Eukaryota</taxon>
        <taxon>Metazoa</taxon>
        <taxon>Cnidaria</taxon>
        <taxon>Hydrozoa</taxon>
        <taxon>Hydroidolina</taxon>
        <taxon>Leptothecata</taxon>
        <taxon>Obeliida</taxon>
        <taxon>Clytiidae</taxon>
        <taxon>Clytia</taxon>
    </lineage>
</organism>
<dbReference type="InterPro" id="IPR048365">
    <property type="entry name" value="TNP-like_RNaseH_N"/>
</dbReference>
<feature type="domain" description="Transposable element P transposase-like RNase H" evidence="1">
    <location>
        <begin position="49"/>
        <end position="181"/>
    </location>
</feature>
<accession>A0A7M5XKC6</accession>
<evidence type="ECO:0000313" key="2">
    <source>
        <dbReference type="EnsemblMetazoa" id="CLYHEMP024867.1"/>
    </source>
</evidence>